<feature type="domain" description="C2H2-type" evidence="1">
    <location>
        <begin position="312"/>
        <end position="333"/>
    </location>
</feature>
<comment type="caution">
    <text evidence="2">The sequence shown here is derived from an EMBL/GenBank/DDBJ whole genome shotgun (WGS) entry which is preliminary data.</text>
</comment>
<evidence type="ECO:0000259" key="1">
    <source>
        <dbReference type="PROSITE" id="PS00028"/>
    </source>
</evidence>
<evidence type="ECO:0000313" key="2">
    <source>
        <dbReference type="EMBL" id="CAL8067894.1"/>
    </source>
</evidence>
<dbReference type="PROSITE" id="PS00028">
    <property type="entry name" value="ZINC_FINGER_C2H2_1"/>
    <property type="match status" value="2"/>
</dbReference>
<dbReference type="SUPFAM" id="SSF57667">
    <property type="entry name" value="beta-beta-alpha zinc fingers"/>
    <property type="match status" value="1"/>
</dbReference>
<gene>
    <name evidence="2" type="ORF">ODALV1_LOCUS7</name>
</gene>
<accession>A0ABP1PHB3</accession>
<proteinExistence type="predicted"/>
<dbReference type="Gene3D" id="3.30.160.60">
    <property type="entry name" value="Classic Zinc Finger"/>
    <property type="match status" value="1"/>
</dbReference>
<keyword evidence="3" id="KW-1185">Reference proteome</keyword>
<dbReference type="EMBL" id="CAXLJM020000001">
    <property type="protein sequence ID" value="CAL8067894.1"/>
    <property type="molecule type" value="Genomic_DNA"/>
</dbReference>
<dbReference type="InterPro" id="IPR013087">
    <property type="entry name" value="Znf_C2H2_type"/>
</dbReference>
<reference evidence="2 3" key="1">
    <citation type="submission" date="2024-08" db="EMBL/GenBank/DDBJ databases">
        <authorList>
            <person name="Cucini C."/>
            <person name="Frati F."/>
        </authorList>
    </citation>
    <scope>NUCLEOTIDE SEQUENCE [LARGE SCALE GENOMIC DNA]</scope>
</reference>
<protein>
    <recommendedName>
        <fullName evidence="1">C2H2-type domain-containing protein</fullName>
    </recommendedName>
</protein>
<dbReference type="InterPro" id="IPR036236">
    <property type="entry name" value="Znf_C2H2_sf"/>
</dbReference>
<dbReference type="SMART" id="SM00355">
    <property type="entry name" value="ZnF_C2H2"/>
    <property type="match status" value="3"/>
</dbReference>
<feature type="domain" description="C2H2-type" evidence="1">
    <location>
        <begin position="98"/>
        <end position="119"/>
    </location>
</feature>
<dbReference type="Proteomes" id="UP001642540">
    <property type="component" value="Unassembled WGS sequence"/>
</dbReference>
<name>A0ABP1PHB3_9HEXA</name>
<organism evidence="2 3">
    <name type="scientific">Orchesella dallaii</name>
    <dbReference type="NCBI Taxonomy" id="48710"/>
    <lineage>
        <taxon>Eukaryota</taxon>
        <taxon>Metazoa</taxon>
        <taxon>Ecdysozoa</taxon>
        <taxon>Arthropoda</taxon>
        <taxon>Hexapoda</taxon>
        <taxon>Collembola</taxon>
        <taxon>Entomobryomorpha</taxon>
        <taxon>Entomobryoidea</taxon>
        <taxon>Orchesellidae</taxon>
        <taxon>Orchesellinae</taxon>
        <taxon>Orchesella</taxon>
    </lineage>
</organism>
<sequence length="403" mass="46645">MARRPTPAQKYRYDVAMSAAHAKGDVNLQSRLNERSPPPLPKELKWYEDEHMELKRTSLGTRPTGVCLQNTSNCDQFSAEAASRVGGTEAMDVNERSCKACDKVFPKRYDYGVHYRDKHQTHCQRCEFDNTWWHGNPRADYRMNEKIRTSRQEVEKSLRFQNKPINGSDKSVASAFVLRFRRGSVRNTTMREVADYKCAICKACITDGDVDGWCYMLRASNKCPPRHGYCVRCRPASVRKPNGKSVCYCPGTGCNVLYVMETARLDPVPEKIWKEAQLLQNEAYDQRKQERDALHKEEREKKIWQRGGVKKCRICEKVFESRYMKETHLRKAHRIGVLKCEYCGKENTSNVALKTHSKRGCATMRKRQRVDQCGKTAMFYLYKKRNGYNEILYLNGGNNALLS</sequence>
<evidence type="ECO:0000313" key="3">
    <source>
        <dbReference type="Proteomes" id="UP001642540"/>
    </source>
</evidence>